<dbReference type="GO" id="GO:0004519">
    <property type="term" value="F:endonuclease activity"/>
    <property type="evidence" value="ECO:0007669"/>
    <property type="project" value="UniProtKB-KW"/>
</dbReference>
<dbReference type="CDD" id="cd01647">
    <property type="entry name" value="RT_LTR"/>
    <property type="match status" value="1"/>
</dbReference>
<dbReference type="GO" id="GO:0042575">
    <property type="term" value="C:DNA polymerase complex"/>
    <property type="evidence" value="ECO:0007669"/>
    <property type="project" value="UniProtKB-ARBA"/>
</dbReference>
<feature type="compositionally biased region" description="Basic and acidic residues" evidence="9">
    <location>
        <begin position="1"/>
        <end position="12"/>
    </location>
</feature>
<reference evidence="13" key="1">
    <citation type="submission" date="2022-03" db="EMBL/GenBank/DDBJ databases">
        <authorList>
            <person name="Tunstrom K."/>
        </authorList>
    </citation>
    <scope>NUCLEOTIDE SEQUENCE</scope>
</reference>
<dbReference type="CDD" id="cd09274">
    <property type="entry name" value="RNase_HI_RT_Ty3"/>
    <property type="match status" value="1"/>
</dbReference>
<keyword evidence="8" id="KW-0863">Zinc-finger</keyword>
<dbReference type="FunFam" id="3.30.70.270:FF:000020">
    <property type="entry name" value="Transposon Tf2-6 polyprotein-like Protein"/>
    <property type="match status" value="1"/>
</dbReference>
<gene>
    <name evidence="13" type="ORF">EEDITHA_LOCUS22478</name>
</gene>
<dbReference type="SUPFAM" id="SSF57756">
    <property type="entry name" value="Retrovirus zinc finger-like domains"/>
    <property type="match status" value="1"/>
</dbReference>
<dbReference type="PANTHER" id="PTHR37984">
    <property type="entry name" value="PROTEIN CBG26694"/>
    <property type="match status" value="1"/>
</dbReference>
<dbReference type="InterPro" id="IPR043128">
    <property type="entry name" value="Rev_trsase/Diguanyl_cyclase"/>
</dbReference>
<dbReference type="FunFam" id="1.10.340.70:FF:000001">
    <property type="entry name" value="Retrovirus-related Pol polyprotein from transposon gypsy-like Protein"/>
    <property type="match status" value="1"/>
</dbReference>
<dbReference type="InterPro" id="IPR021109">
    <property type="entry name" value="Peptidase_aspartic_dom_sf"/>
</dbReference>
<keyword evidence="8" id="KW-0479">Metal-binding</keyword>
<dbReference type="InterPro" id="IPR000477">
    <property type="entry name" value="RT_dom"/>
</dbReference>
<dbReference type="InterPro" id="IPR043502">
    <property type="entry name" value="DNA/RNA_pol_sf"/>
</dbReference>
<dbReference type="GO" id="GO:0008270">
    <property type="term" value="F:zinc ion binding"/>
    <property type="evidence" value="ECO:0007669"/>
    <property type="project" value="UniProtKB-KW"/>
</dbReference>
<evidence type="ECO:0000256" key="7">
    <source>
        <dbReference type="ARBA" id="ARBA00022918"/>
    </source>
</evidence>
<dbReference type="GO" id="GO:0015074">
    <property type="term" value="P:DNA integration"/>
    <property type="evidence" value="ECO:0007669"/>
    <property type="project" value="InterPro"/>
</dbReference>
<sequence length="1373" mass="155695">MDEVPRNEERPHSPTFPTISEAGRNREENRREPRATDDTKWRLLMEQQNSNFMALIEAMKAPSTSTDIRLPEFNPDKDNVDARAWITTADMCITDPELQGASLMMALSRALKGQASAWLSQVSFHGMTWTNFKDLFTARYESAETSAAFLINLNNGRPKDNECLASYAATLMSSIMSKWKNLSVEQIAVSTILAHISQFEPRVQRLSFTENITTRNRLQQELKATSFLKRKSSYLHDHNYDPKRSRFAPDTPAAKCYICGRVGHKAVQCRSRIGVKSQDAKPKSPVADVTPRKTSSAVSVTCFSCSATGHYAKNCPRRGNKDDSTSSMAGPSQEKRVNVCVVNTPEGMLRHAGEQFNFTYDSGAECSLMRESIACKFHGKRFNNVVVMSGIGKNTISSRLQIASQIEINDIPVEVVFHVLPDHHLHYDIMIGREVLTLGIAVHMTCDRVTFYRPNIVNVCESKSYIDFNSLDTDVPPEFRSELIELLKSFKNFFTTGVPTTRADTEPMTIRLKDPNKTVYRRPYRLSPIERSVVRDKINELLEANIIRPSSSPFASPILLVKKKDGSDRMCVDYRELNDNTVPDRFPLPLISDQIARLHGARFFSILDMASGFNQIPIHPDSIERTSFITPDGQYEYLAMPFGLRNAPSVFQRAVVKALGNLTSTYVVVYMDDVLIIANHPKEALERLKVVLQTLTDKGFSLNAKKCSFLKQRVEYLGFEVFQGQIRPNPKKIEALTALPPPETVTQLRQFIGLASYFRQFVPKFSQVMAPLYSLTAGNGKLDWRPEHEAIRLQIVSVLTNEPVLSIFDPDRETELHTDASAIGYGGVLIQKVESVPHVVAYYSRRTTSAESKYHSYELETLAVVNAVKHFRHFLHGRKFVVVTDCSSLKSARKKLDLTPRVHRWWAFLQSFDFDVVYREGKRMAHADFFSRNPLSPNPEKIFDKVEPKQVHATAITKNWLLAEQQRDSDIMNLIGDLTDGNLNEDVAKTYELRSGTLYRKIQRNGKTRCLPVLPRSLRWSIVHSVHEGLIHLGWEKTLEKMYDFYWFENMSKFVRKFVENCVTCKVSKSNSGKVQAELHPIPKVAVPWHTVHIDATGKLSGASDAKEYVFVLIDAFTKYVLLHHTRKIDTTSSIKAVKHSVALFGAPTRIIADQGRCFASQDFRDYCNSVNIKLHLIATGSSRANGQVERVMSTLKNMLTAVETSQGSWQDALPDVQLALNCSMNRVTKSSPLELLIGKVSRPLEVMLADDVEQDFDLEELRSNAVTNIDKSSDYDKTRFDRMKAKVVPFSLGDYVLLKNEERNQTKLDPKFKGPFKVIEVLANDRYILKAIDSKRTYKYAHDRLRKMPSNDNISDFSDVEDVESIDLNLTE</sequence>
<feature type="domain" description="CCHC-type" evidence="10">
    <location>
        <begin position="255"/>
        <end position="271"/>
    </location>
</feature>
<keyword evidence="2" id="KW-0808">Transferase</keyword>
<dbReference type="Gene3D" id="3.30.70.270">
    <property type="match status" value="2"/>
</dbReference>
<dbReference type="Pfam" id="PF00665">
    <property type="entry name" value="rve"/>
    <property type="match status" value="1"/>
</dbReference>
<dbReference type="SUPFAM" id="SSF56672">
    <property type="entry name" value="DNA/RNA polymerases"/>
    <property type="match status" value="1"/>
</dbReference>
<dbReference type="Pfam" id="PF17921">
    <property type="entry name" value="Integrase_H2C2"/>
    <property type="match status" value="1"/>
</dbReference>
<keyword evidence="5" id="KW-0255">Endonuclease</keyword>
<dbReference type="PROSITE" id="PS50158">
    <property type="entry name" value="ZF_CCHC"/>
    <property type="match status" value="2"/>
</dbReference>
<dbReference type="Pfam" id="PF00078">
    <property type="entry name" value="RVT_1"/>
    <property type="match status" value="1"/>
</dbReference>
<dbReference type="Pfam" id="PF00098">
    <property type="entry name" value="zf-CCHC"/>
    <property type="match status" value="2"/>
</dbReference>
<dbReference type="Gene3D" id="3.30.420.10">
    <property type="entry name" value="Ribonuclease H-like superfamily/Ribonuclease H"/>
    <property type="match status" value="1"/>
</dbReference>
<dbReference type="InterPro" id="IPR041373">
    <property type="entry name" value="RT_RNaseH"/>
</dbReference>
<dbReference type="PROSITE" id="PS50994">
    <property type="entry name" value="INTEGRASE"/>
    <property type="match status" value="1"/>
</dbReference>
<feature type="compositionally biased region" description="Basic and acidic residues" evidence="9">
    <location>
        <begin position="23"/>
        <end position="39"/>
    </location>
</feature>
<feature type="region of interest" description="Disordered" evidence="9">
    <location>
        <begin position="1"/>
        <end position="39"/>
    </location>
</feature>
<evidence type="ECO:0000256" key="5">
    <source>
        <dbReference type="ARBA" id="ARBA00022759"/>
    </source>
</evidence>
<dbReference type="GO" id="GO:0003676">
    <property type="term" value="F:nucleic acid binding"/>
    <property type="evidence" value="ECO:0007669"/>
    <property type="project" value="InterPro"/>
</dbReference>
<dbReference type="InterPro" id="IPR050951">
    <property type="entry name" value="Retrovirus_Pol_polyprotein"/>
</dbReference>
<evidence type="ECO:0000256" key="2">
    <source>
        <dbReference type="ARBA" id="ARBA00022679"/>
    </source>
</evidence>
<dbReference type="InterPro" id="IPR001878">
    <property type="entry name" value="Znf_CCHC"/>
</dbReference>
<dbReference type="InterPro" id="IPR012337">
    <property type="entry name" value="RNaseH-like_sf"/>
</dbReference>
<evidence type="ECO:0000256" key="9">
    <source>
        <dbReference type="SAM" id="MobiDB-lite"/>
    </source>
</evidence>
<dbReference type="InterPro" id="IPR036875">
    <property type="entry name" value="Znf_CCHC_sf"/>
</dbReference>
<feature type="domain" description="Integrase catalytic" evidence="12">
    <location>
        <begin position="1084"/>
        <end position="1241"/>
    </location>
</feature>
<name>A0AAU9VAT5_EUPED</name>
<evidence type="ECO:0000259" key="10">
    <source>
        <dbReference type="PROSITE" id="PS50158"/>
    </source>
</evidence>
<keyword evidence="8" id="KW-0862">Zinc</keyword>
<evidence type="ECO:0000313" key="13">
    <source>
        <dbReference type="EMBL" id="CAH2108554.1"/>
    </source>
</evidence>
<keyword evidence="3" id="KW-0548">Nucleotidyltransferase</keyword>
<dbReference type="Gene3D" id="4.10.60.10">
    <property type="entry name" value="Zinc finger, CCHC-type"/>
    <property type="match status" value="1"/>
</dbReference>
<dbReference type="Gene3D" id="2.40.70.10">
    <property type="entry name" value="Acid Proteases"/>
    <property type="match status" value="1"/>
</dbReference>
<dbReference type="GO" id="GO:0016787">
    <property type="term" value="F:hydrolase activity"/>
    <property type="evidence" value="ECO:0007669"/>
    <property type="project" value="UniProtKB-KW"/>
</dbReference>
<keyword evidence="6" id="KW-0378">Hydrolase</keyword>
<dbReference type="Pfam" id="PF17917">
    <property type="entry name" value="RT_RNaseH"/>
    <property type="match status" value="1"/>
</dbReference>
<dbReference type="SUPFAM" id="SSF53098">
    <property type="entry name" value="Ribonuclease H-like"/>
    <property type="match status" value="1"/>
</dbReference>
<protein>
    <recommendedName>
        <fullName evidence="1">RNA-directed DNA polymerase</fullName>
        <ecNumber evidence="1">2.7.7.49</ecNumber>
    </recommendedName>
</protein>
<dbReference type="Gene3D" id="3.10.10.10">
    <property type="entry name" value="HIV Type 1 Reverse Transcriptase, subunit A, domain 1"/>
    <property type="match status" value="1"/>
</dbReference>
<feature type="domain" description="CCHC-type" evidence="10">
    <location>
        <begin position="302"/>
        <end position="317"/>
    </location>
</feature>
<dbReference type="PANTHER" id="PTHR37984:SF5">
    <property type="entry name" value="PROTEIN NYNRIN-LIKE"/>
    <property type="match status" value="1"/>
</dbReference>
<dbReference type="SMART" id="SM00343">
    <property type="entry name" value="ZnF_C2HC"/>
    <property type="match status" value="2"/>
</dbReference>
<dbReference type="InterPro" id="IPR041588">
    <property type="entry name" value="Integrase_H2C2"/>
</dbReference>
<evidence type="ECO:0000256" key="6">
    <source>
        <dbReference type="ARBA" id="ARBA00022801"/>
    </source>
</evidence>
<proteinExistence type="predicted"/>
<dbReference type="EMBL" id="CAKOGL010000031">
    <property type="protein sequence ID" value="CAH2108554.1"/>
    <property type="molecule type" value="Genomic_DNA"/>
</dbReference>
<dbReference type="InterPro" id="IPR036397">
    <property type="entry name" value="RNaseH_sf"/>
</dbReference>
<accession>A0AAU9VAT5</accession>
<evidence type="ECO:0000259" key="11">
    <source>
        <dbReference type="PROSITE" id="PS50878"/>
    </source>
</evidence>
<dbReference type="Proteomes" id="UP001153954">
    <property type="component" value="Unassembled WGS sequence"/>
</dbReference>
<dbReference type="PROSITE" id="PS50878">
    <property type="entry name" value="RT_POL"/>
    <property type="match status" value="1"/>
</dbReference>
<dbReference type="InterPro" id="IPR001584">
    <property type="entry name" value="Integrase_cat-core"/>
</dbReference>
<keyword evidence="14" id="KW-1185">Reference proteome</keyword>
<evidence type="ECO:0000259" key="12">
    <source>
        <dbReference type="PROSITE" id="PS50994"/>
    </source>
</evidence>
<keyword evidence="7" id="KW-0695">RNA-directed DNA polymerase</keyword>
<evidence type="ECO:0000256" key="3">
    <source>
        <dbReference type="ARBA" id="ARBA00022695"/>
    </source>
</evidence>
<comment type="caution">
    <text evidence="13">The sequence shown here is derived from an EMBL/GenBank/DDBJ whole genome shotgun (WGS) entry which is preliminary data.</text>
</comment>
<dbReference type="Gene3D" id="1.10.340.70">
    <property type="match status" value="1"/>
</dbReference>
<keyword evidence="4" id="KW-0540">Nuclease</keyword>
<dbReference type="GO" id="GO:0003964">
    <property type="term" value="F:RNA-directed DNA polymerase activity"/>
    <property type="evidence" value="ECO:0007669"/>
    <property type="project" value="UniProtKB-KW"/>
</dbReference>
<evidence type="ECO:0000256" key="1">
    <source>
        <dbReference type="ARBA" id="ARBA00012493"/>
    </source>
</evidence>
<feature type="domain" description="Reverse transcriptase" evidence="11">
    <location>
        <begin position="542"/>
        <end position="721"/>
    </location>
</feature>
<evidence type="ECO:0000313" key="14">
    <source>
        <dbReference type="Proteomes" id="UP001153954"/>
    </source>
</evidence>
<evidence type="ECO:0000256" key="8">
    <source>
        <dbReference type="PROSITE-ProRule" id="PRU00047"/>
    </source>
</evidence>
<dbReference type="CDD" id="cd00303">
    <property type="entry name" value="retropepsin_like"/>
    <property type="match status" value="1"/>
</dbReference>
<organism evidence="13 14">
    <name type="scientific">Euphydryas editha</name>
    <name type="common">Edith's checkerspot</name>
    <dbReference type="NCBI Taxonomy" id="104508"/>
    <lineage>
        <taxon>Eukaryota</taxon>
        <taxon>Metazoa</taxon>
        <taxon>Ecdysozoa</taxon>
        <taxon>Arthropoda</taxon>
        <taxon>Hexapoda</taxon>
        <taxon>Insecta</taxon>
        <taxon>Pterygota</taxon>
        <taxon>Neoptera</taxon>
        <taxon>Endopterygota</taxon>
        <taxon>Lepidoptera</taxon>
        <taxon>Glossata</taxon>
        <taxon>Ditrysia</taxon>
        <taxon>Papilionoidea</taxon>
        <taxon>Nymphalidae</taxon>
        <taxon>Nymphalinae</taxon>
        <taxon>Euphydryas</taxon>
    </lineage>
</organism>
<dbReference type="EC" id="2.7.7.49" evidence="1"/>
<evidence type="ECO:0000256" key="4">
    <source>
        <dbReference type="ARBA" id="ARBA00022722"/>
    </source>
</evidence>